<accession>A0A2K4ZKN5</accession>
<proteinExistence type="predicted"/>
<dbReference type="Proteomes" id="UP000236311">
    <property type="component" value="Unassembled WGS sequence"/>
</dbReference>
<keyword evidence="2" id="KW-0808">Transferase</keyword>
<dbReference type="GO" id="GO:0071453">
    <property type="term" value="P:cellular response to oxygen levels"/>
    <property type="evidence" value="ECO:0007669"/>
    <property type="project" value="TreeGrafter"/>
</dbReference>
<dbReference type="RefSeq" id="WP_103241059.1">
    <property type="nucleotide sequence ID" value="NZ_JANJZD010000024.1"/>
</dbReference>
<evidence type="ECO:0000313" key="3">
    <source>
        <dbReference type="Proteomes" id="UP000236311"/>
    </source>
</evidence>
<protein>
    <submittedName>
        <fullName evidence="2">Sulfate adenylyltransferase subunit 2</fullName>
    </submittedName>
</protein>
<keyword evidence="3" id="KW-1185">Reference proteome</keyword>
<sequence>MAIKRCPASIDVVEAAKIRIRNVFRNGLPVYMSFSGGKDSLCMSQLVMNLIQTGEIDPAQLIVQFIDEEAIFPCMEEKVREWRKKFMLVGAKFEWFCLEVKHYNCFNELSNDETFICWDRYKKDVWVRQPPSFAIRDHPLLRPRIDAYQDFLPRLCTAGITITGIRTAESVQRLQNIAVMLRAGKSMTNKHQVFPIYDWTNNDVWLYLLREKVDIPEIYLFLWQSGTKKGQLRVSQFFSIDTAKSLVKMNEYYPDLMERIIRREPNAYLAALYWDSEMFGRNTTARKQNEKGSAEKDYKAALLELFSDMDGNFRTEHKRYVANRYRNFFMSVSAIADNKDCKAIYEGLISGDPKLRSFRALYQRIYGKYITEAKKKEGLPNGQ</sequence>
<dbReference type="InterPro" id="IPR014729">
    <property type="entry name" value="Rossmann-like_a/b/a_fold"/>
</dbReference>
<evidence type="ECO:0000259" key="1">
    <source>
        <dbReference type="Pfam" id="PF01507"/>
    </source>
</evidence>
<gene>
    <name evidence="2" type="ORF">AMURIS_03783</name>
</gene>
<dbReference type="EMBL" id="OFSM01000021">
    <property type="protein sequence ID" value="SOY31049.1"/>
    <property type="molecule type" value="Genomic_DNA"/>
</dbReference>
<dbReference type="PANTHER" id="PTHR30083">
    <property type="entry name" value="TRANSCRIPTIONAL REGULATOR-RELATED"/>
    <property type="match status" value="1"/>
</dbReference>
<evidence type="ECO:0000313" key="2">
    <source>
        <dbReference type="EMBL" id="SOY31049.1"/>
    </source>
</evidence>
<keyword evidence="2" id="KW-0548">Nucleotidyltransferase</keyword>
<dbReference type="SUPFAM" id="SSF52402">
    <property type="entry name" value="Adenine nucleotide alpha hydrolases-like"/>
    <property type="match status" value="1"/>
</dbReference>
<dbReference type="Pfam" id="PF01507">
    <property type="entry name" value="PAPS_reduct"/>
    <property type="match status" value="1"/>
</dbReference>
<dbReference type="PANTHER" id="PTHR30083:SF0">
    <property type="entry name" value="3'-PHOSPHOADENOSINE 5'-PHOSPHOSULFATE SULFOTRANSFERASE (PAPS REDUCTASE)_FAD SYNTHETASE"/>
    <property type="match status" value="1"/>
</dbReference>
<dbReference type="OrthoDB" id="9774475at2"/>
<dbReference type="GO" id="GO:0016779">
    <property type="term" value="F:nucleotidyltransferase activity"/>
    <property type="evidence" value="ECO:0007669"/>
    <property type="project" value="UniProtKB-KW"/>
</dbReference>
<dbReference type="InterPro" id="IPR002500">
    <property type="entry name" value="PAPS_reduct_dom"/>
</dbReference>
<reference evidence="2 3" key="1">
    <citation type="submission" date="2018-01" db="EMBL/GenBank/DDBJ databases">
        <authorList>
            <person name="Gaut B.S."/>
            <person name="Morton B.R."/>
            <person name="Clegg M.T."/>
            <person name="Duvall M.R."/>
        </authorList>
    </citation>
    <scope>NUCLEOTIDE SEQUENCE [LARGE SCALE GENOMIC DNA]</scope>
    <source>
        <strain evidence="2">GP69</strain>
    </source>
</reference>
<dbReference type="AlphaFoldDB" id="A0A2K4ZKN5"/>
<feature type="domain" description="Phosphoadenosine phosphosulphate reductase" evidence="1">
    <location>
        <begin position="30"/>
        <end position="219"/>
    </location>
</feature>
<name>A0A2K4ZKN5_9FIRM</name>
<dbReference type="Gene3D" id="3.40.50.620">
    <property type="entry name" value="HUPs"/>
    <property type="match status" value="1"/>
</dbReference>
<organism evidence="2 3">
    <name type="scientific">Acetatifactor muris</name>
    <dbReference type="NCBI Taxonomy" id="879566"/>
    <lineage>
        <taxon>Bacteria</taxon>
        <taxon>Bacillati</taxon>
        <taxon>Bacillota</taxon>
        <taxon>Clostridia</taxon>
        <taxon>Lachnospirales</taxon>
        <taxon>Lachnospiraceae</taxon>
        <taxon>Acetatifactor</taxon>
    </lineage>
</organism>